<feature type="region of interest" description="Disordered" evidence="1">
    <location>
        <begin position="164"/>
        <end position="195"/>
    </location>
</feature>
<dbReference type="Proteomes" id="UP000198362">
    <property type="component" value="Unassembled WGS sequence"/>
</dbReference>
<dbReference type="EMBL" id="FZPH01000007">
    <property type="protein sequence ID" value="SNT48635.1"/>
    <property type="molecule type" value="Genomic_DNA"/>
</dbReference>
<proteinExistence type="predicted"/>
<evidence type="ECO:0000256" key="1">
    <source>
        <dbReference type="SAM" id="MobiDB-lite"/>
    </source>
</evidence>
<organism evidence="2 3">
    <name type="scientific">Asanoa hainanensis</name>
    <dbReference type="NCBI Taxonomy" id="560556"/>
    <lineage>
        <taxon>Bacteria</taxon>
        <taxon>Bacillati</taxon>
        <taxon>Actinomycetota</taxon>
        <taxon>Actinomycetes</taxon>
        <taxon>Micromonosporales</taxon>
        <taxon>Micromonosporaceae</taxon>
        <taxon>Asanoa</taxon>
    </lineage>
</organism>
<sequence>MLLPAEVLGRDWIAMDSAEVPPWPWVQPDCPTYRDADYAAQSHRLHASQRRYTNAATDQSALNIVETYEPGWAARAMADLHRVLRTCRSYQASGADISLRAVPTTNVCDETVTVHGQLRRPGKPPSTAYFVIVRCGDQVTTLEIPSLDDTDPAAHDLGRRLAARIRNRRGRPPRPTARSHLPAGSPTSWADILAS</sequence>
<gene>
    <name evidence="2" type="ORF">SAMN05421812_107124</name>
</gene>
<reference evidence="2 3" key="1">
    <citation type="submission" date="2017-06" db="EMBL/GenBank/DDBJ databases">
        <authorList>
            <person name="Kim H.J."/>
            <person name="Triplett B.A."/>
        </authorList>
    </citation>
    <scope>NUCLEOTIDE SEQUENCE [LARGE SCALE GENOMIC DNA]</scope>
    <source>
        <strain evidence="2 3">CGMCC 4.5593</strain>
    </source>
</reference>
<name>A0A239N156_9ACTN</name>
<dbReference type="AlphaFoldDB" id="A0A239N156"/>
<protein>
    <submittedName>
        <fullName evidence="2">Uncharacterized protein</fullName>
    </submittedName>
</protein>
<evidence type="ECO:0000313" key="2">
    <source>
        <dbReference type="EMBL" id="SNT48635.1"/>
    </source>
</evidence>
<evidence type="ECO:0000313" key="3">
    <source>
        <dbReference type="Proteomes" id="UP000198362"/>
    </source>
</evidence>
<keyword evidence="3" id="KW-1185">Reference proteome</keyword>
<accession>A0A239N156</accession>